<dbReference type="RefSeq" id="WP_171164232.1">
    <property type="nucleotide sequence ID" value="NZ_CP053073.1"/>
</dbReference>
<feature type="chain" id="PRO_5026951617" evidence="1">
    <location>
        <begin position="22"/>
        <end position="172"/>
    </location>
</feature>
<evidence type="ECO:0000313" key="3">
    <source>
        <dbReference type="Proteomes" id="UP000503096"/>
    </source>
</evidence>
<sequence>MKAGKRLVCLIACGASTFTLAAQDLSAITQATATVNDCARVVNDAANVPAPAGHAESAMAAQTNAKVTDPQQKLVIDPVHGQFAAKMQGDAARVADCGPKAQAAVAKAMTTVQSVARVPNLSKEDATALAAAVGEMQKAQDGLRDAVVKLSGDGAKRAYFTTALGPMLGAKP</sequence>
<evidence type="ECO:0000313" key="2">
    <source>
        <dbReference type="EMBL" id="QJR16262.1"/>
    </source>
</evidence>
<keyword evidence="3" id="KW-1185">Reference proteome</keyword>
<protein>
    <submittedName>
        <fullName evidence="2">Uncharacterized protein</fullName>
    </submittedName>
</protein>
<keyword evidence="1" id="KW-0732">Signal</keyword>
<gene>
    <name evidence="2" type="ORF">DSM104440_03091</name>
</gene>
<reference evidence="2 3" key="1">
    <citation type="submission" date="2020-04" db="EMBL/GenBank/DDBJ databases">
        <title>Usitatibacter rugosus gen. nov., sp. nov. and Usitatibacter palustris sp. nov., novel members of Usitatibacteraceae fam. nov. within the order Nitrosomonadales isolated from soil.</title>
        <authorList>
            <person name="Huber K.J."/>
            <person name="Neumann-Schaal M."/>
            <person name="Geppert A."/>
            <person name="Luckner M."/>
            <person name="Wanner G."/>
            <person name="Overmann J."/>
        </authorList>
    </citation>
    <scope>NUCLEOTIDE SEQUENCE [LARGE SCALE GENOMIC DNA]</scope>
    <source>
        <strain evidence="2 3">Swamp67</strain>
    </source>
</reference>
<dbReference type="EMBL" id="CP053073">
    <property type="protein sequence ID" value="QJR16262.1"/>
    <property type="molecule type" value="Genomic_DNA"/>
</dbReference>
<dbReference type="AlphaFoldDB" id="A0A6M4HAK0"/>
<evidence type="ECO:0000256" key="1">
    <source>
        <dbReference type="SAM" id="SignalP"/>
    </source>
</evidence>
<feature type="signal peptide" evidence="1">
    <location>
        <begin position="1"/>
        <end position="21"/>
    </location>
</feature>
<name>A0A6M4HAK0_9PROT</name>
<organism evidence="2 3">
    <name type="scientific">Usitatibacter palustris</name>
    <dbReference type="NCBI Taxonomy" id="2732487"/>
    <lineage>
        <taxon>Bacteria</taxon>
        <taxon>Pseudomonadati</taxon>
        <taxon>Pseudomonadota</taxon>
        <taxon>Betaproteobacteria</taxon>
        <taxon>Nitrosomonadales</taxon>
        <taxon>Usitatibacteraceae</taxon>
        <taxon>Usitatibacter</taxon>
    </lineage>
</organism>
<dbReference type="InParanoid" id="A0A6M4HAK0"/>
<dbReference type="Proteomes" id="UP000503096">
    <property type="component" value="Chromosome"/>
</dbReference>
<accession>A0A6M4HAK0</accession>
<proteinExistence type="predicted"/>
<dbReference type="KEGG" id="upl:DSM104440_03091"/>